<name>A0A5N6UP39_ASPTM</name>
<proteinExistence type="predicted"/>
<dbReference type="PANTHER" id="PTHR45033">
    <property type="match status" value="1"/>
</dbReference>
<protein>
    <submittedName>
        <fullName evidence="1">Uncharacterized protein</fullName>
    </submittedName>
</protein>
<organism evidence="1 2">
    <name type="scientific">Aspergillus tamarii</name>
    <dbReference type="NCBI Taxonomy" id="41984"/>
    <lineage>
        <taxon>Eukaryota</taxon>
        <taxon>Fungi</taxon>
        <taxon>Dikarya</taxon>
        <taxon>Ascomycota</taxon>
        <taxon>Pezizomycotina</taxon>
        <taxon>Eurotiomycetes</taxon>
        <taxon>Eurotiomycetidae</taxon>
        <taxon>Eurotiales</taxon>
        <taxon>Aspergillaceae</taxon>
        <taxon>Aspergillus</taxon>
        <taxon>Aspergillus subgen. Circumdati</taxon>
    </lineage>
</organism>
<accession>A0A5N6UP39</accession>
<dbReference type="EMBL" id="ML738658">
    <property type="protein sequence ID" value="KAE8160407.1"/>
    <property type="molecule type" value="Genomic_DNA"/>
</dbReference>
<dbReference type="Gene3D" id="3.90.180.10">
    <property type="entry name" value="Medium-chain alcohol dehydrogenases, catalytic domain"/>
    <property type="match status" value="1"/>
</dbReference>
<evidence type="ECO:0000313" key="1">
    <source>
        <dbReference type="EMBL" id="KAE8160407.1"/>
    </source>
</evidence>
<gene>
    <name evidence="1" type="ORF">BDV40DRAFT_302333</name>
</gene>
<dbReference type="InterPro" id="IPR052711">
    <property type="entry name" value="Zinc_ADH-like"/>
</dbReference>
<evidence type="ECO:0000313" key="2">
    <source>
        <dbReference type="Proteomes" id="UP000326950"/>
    </source>
</evidence>
<dbReference type="Gene3D" id="3.40.50.720">
    <property type="entry name" value="NAD(P)-binding Rossmann-like Domain"/>
    <property type="match status" value="1"/>
</dbReference>
<keyword evidence="2" id="KW-1185">Reference proteome</keyword>
<dbReference type="OrthoDB" id="9930022at2759"/>
<dbReference type="AlphaFoldDB" id="A0A5N6UP39"/>
<sequence length="180" mass="19758">MKQWKDSRPDAGFGGLVLEDPVVRSVGEKEVLVKFQASSLNYRGLAIANIRLSGNQDSRMYGYCYHFVCSKEEDHDLGAVHVGVGHIVEIAGLGSFEQSLKYIKMDGVINVIEFLASTDCHQSILLDALSHICTVHGVYVNCRALSKDMASAIETTNLKPVVDEKVLDFADAKRSYSSTS</sequence>
<reference evidence="1 2" key="1">
    <citation type="submission" date="2019-04" db="EMBL/GenBank/DDBJ databases">
        <title>Friends and foes A comparative genomics study of 23 Aspergillus species from section Flavi.</title>
        <authorList>
            <consortium name="DOE Joint Genome Institute"/>
            <person name="Kjaerbolling I."/>
            <person name="Vesth T."/>
            <person name="Frisvad J.C."/>
            <person name="Nybo J.L."/>
            <person name="Theobald S."/>
            <person name="Kildgaard S."/>
            <person name="Isbrandt T."/>
            <person name="Kuo A."/>
            <person name="Sato A."/>
            <person name="Lyhne E.K."/>
            <person name="Kogle M.E."/>
            <person name="Wiebenga A."/>
            <person name="Kun R.S."/>
            <person name="Lubbers R.J."/>
            <person name="Makela M.R."/>
            <person name="Barry K."/>
            <person name="Chovatia M."/>
            <person name="Clum A."/>
            <person name="Daum C."/>
            <person name="Haridas S."/>
            <person name="He G."/>
            <person name="LaButti K."/>
            <person name="Lipzen A."/>
            <person name="Mondo S."/>
            <person name="Riley R."/>
            <person name="Salamov A."/>
            <person name="Simmons B.A."/>
            <person name="Magnuson J.K."/>
            <person name="Henrissat B."/>
            <person name="Mortensen U.H."/>
            <person name="Larsen T.O."/>
            <person name="Devries R.P."/>
            <person name="Grigoriev I.V."/>
            <person name="Machida M."/>
            <person name="Baker S.E."/>
            <person name="Andersen M.R."/>
        </authorList>
    </citation>
    <scope>NUCLEOTIDE SEQUENCE [LARGE SCALE GENOMIC DNA]</scope>
    <source>
        <strain evidence="1 2">CBS 117626</strain>
    </source>
</reference>
<dbReference type="Proteomes" id="UP000326950">
    <property type="component" value="Unassembled WGS sequence"/>
</dbReference>
<dbReference type="PANTHER" id="PTHR45033:SF2">
    <property type="entry name" value="ZINC-TYPE ALCOHOL DEHYDROGENASE-LIKE PROTEIN C1773.06C"/>
    <property type="match status" value="1"/>
</dbReference>